<gene>
    <name evidence="2" type="ORF">N7494_003829</name>
</gene>
<dbReference type="PANTHER" id="PTHR11695">
    <property type="entry name" value="ALCOHOL DEHYDROGENASE RELATED"/>
    <property type="match status" value="1"/>
</dbReference>
<keyword evidence="3" id="KW-1185">Reference proteome</keyword>
<feature type="domain" description="Enoyl reductase (ER)" evidence="1">
    <location>
        <begin position="10"/>
        <end position="350"/>
    </location>
</feature>
<dbReference type="InterPro" id="IPR050700">
    <property type="entry name" value="YIM1/Zinc_Alcohol_DH_Fams"/>
</dbReference>
<accession>A0AAD6CZL3</accession>
<proteinExistence type="predicted"/>
<dbReference type="AlphaFoldDB" id="A0AAD6CZL3"/>
<dbReference type="Pfam" id="PF08240">
    <property type="entry name" value="ADH_N"/>
    <property type="match status" value="1"/>
</dbReference>
<dbReference type="EMBL" id="JAQIZZ010000003">
    <property type="protein sequence ID" value="KAJ5546244.1"/>
    <property type="molecule type" value="Genomic_DNA"/>
</dbReference>
<evidence type="ECO:0000313" key="3">
    <source>
        <dbReference type="Proteomes" id="UP001220324"/>
    </source>
</evidence>
<dbReference type="Proteomes" id="UP001220324">
    <property type="component" value="Unassembled WGS sequence"/>
</dbReference>
<dbReference type="InterPro" id="IPR013154">
    <property type="entry name" value="ADH-like_N"/>
</dbReference>
<dbReference type="GO" id="GO:0016491">
    <property type="term" value="F:oxidoreductase activity"/>
    <property type="evidence" value="ECO:0007669"/>
    <property type="project" value="InterPro"/>
</dbReference>
<dbReference type="InterPro" id="IPR020843">
    <property type="entry name" value="ER"/>
</dbReference>
<evidence type="ECO:0000313" key="2">
    <source>
        <dbReference type="EMBL" id="KAJ5546244.1"/>
    </source>
</evidence>
<organism evidence="2 3">
    <name type="scientific">Penicillium frequentans</name>
    <dbReference type="NCBI Taxonomy" id="3151616"/>
    <lineage>
        <taxon>Eukaryota</taxon>
        <taxon>Fungi</taxon>
        <taxon>Dikarya</taxon>
        <taxon>Ascomycota</taxon>
        <taxon>Pezizomycotina</taxon>
        <taxon>Eurotiomycetes</taxon>
        <taxon>Eurotiomycetidae</taxon>
        <taxon>Eurotiales</taxon>
        <taxon>Aspergillaceae</taxon>
        <taxon>Penicillium</taxon>
    </lineage>
</organism>
<reference evidence="2 3" key="1">
    <citation type="journal article" date="2023" name="IMA Fungus">
        <title>Comparative genomic study of the Penicillium genus elucidates a diverse pangenome and 15 lateral gene transfer events.</title>
        <authorList>
            <person name="Petersen C."/>
            <person name="Sorensen T."/>
            <person name="Nielsen M.R."/>
            <person name="Sondergaard T.E."/>
            <person name="Sorensen J.L."/>
            <person name="Fitzpatrick D.A."/>
            <person name="Frisvad J.C."/>
            <person name="Nielsen K.L."/>
        </authorList>
    </citation>
    <scope>NUCLEOTIDE SEQUENCE [LARGE SCALE GENOMIC DNA]</scope>
    <source>
        <strain evidence="2 3">IBT 35679</strain>
    </source>
</reference>
<dbReference type="GO" id="GO:0005739">
    <property type="term" value="C:mitochondrion"/>
    <property type="evidence" value="ECO:0007669"/>
    <property type="project" value="TreeGrafter"/>
</dbReference>
<protein>
    <recommendedName>
        <fullName evidence="1">Enoyl reductase (ER) domain-containing protein</fullName>
    </recommendedName>
</protein>
<comment type="caution">
    <text evidence="2">The sequence shown here is derived from an EMBL/GenBank/DDBJ whole genome shotgun (WGS) entry which is preliminary data.</text>
</comment>
<dbReference type="Gene3D" id="3.40.50.720">
    <property type="entry name" value="NAD(P)-binding Rossmann-like Domain"/>
    <property type="match status" value="1"/>
</dbReference>
<dbReference type="CDD" id="cd05289">
    <property type="entry name" value="MDR_like_2"/>
    <property type="match status" value="1"/>
</dbReference>
<dbReference type="InterPro" id="IPR036291">
    <property type="entry name" value="NAD(P)-bd_dom_sf"/>
</dbReference>
<dbReference type="PANTHER" id="PTHR11695:SF294">
    <property type="entry name" value="RETICULON-4-INTERACTING PROTEIN 1, MITOCHONDRIAL"/>
    <property type="match status" value="1"/>
</dbReference>
<dbReference type="SUPFAM" id="SSF50129">
    <property type="entry name" value="GroES-like"/>
    <property type="match status" value="1"/>
</dbReference>
<dbReference type="InterPro" id="IPR011032">
    <property type="entry name" value="GroES-like_sf"/>
</dbReference>
<sequence length="358" mass="38736">MLSLHIPSYSKPSEYQLSELPIPKLSTETDVLIKVHAASINPIDVKRAGGALKVAVKDSFPFKIGYDASGVVTEVGQGVSRFKVGDAVYVRLPEISRGSCSEYVTCAEDQIGFKPPSLSFEEAASIPLAGMTALQALRKHGDLAGKTVFVPAGLSGTGLFACQLAKHVFHAGKVISSVSTSKIPKVKELLGEGTVDEIIDYTKADPREVIEKGSVDFLFDTVGLAMEYLCLMKPNSSRIVSVSTTPSANVLQNSSLMRMANNPTIPFYVRPILNAMDYVRKFRAGRYGVEYEYMILESSGKDLDELRGYVEDGKLRTVVGTNVELRDLKAVQKACQVVYDGKGGLGKLVIRVVANESS</sequence>
<dbReference type="Pfam" id="PF13602">
    <property type="entry name" value="ADH_zinc_N_2"/>
    <property type="match status" value="1"/>
</dbReference>
<dbReference type="SUPFAM" id="SSF51735">
    <property type="entry name" value="NAD(P)-binding Rossmann-fold domains"/>
    <property type="match status" value="1"/>
</dbReference>
<dbReference type="Gene3D" id="3.90.180.10">
    <property type="entry name" value="Medium-chain alcohol dehydrogenases, catalytic domain"/>
    <property type="match status" value="1"/>
</dbReference>
<name>A0AAD6CZL3_9EURO</name>
<evidence type="ECO:0000259" key="1">
    <source>
        <dbReference type="SMART" id="SM00829"/>
    </source>
</evidence>
<dbReference type="SMART" id="SM00829">
    <property type="entry name" value="PKS_ER"/>
    <property type="match status" value="1"/>
</dbReference>